<dbReference type="PANTHER" id="PTHR40763:SF4">
    <property type="entry name" value="DUF1707 DOMAIN-CONTAINING PROTEIN"/>
    <property type="match status" value="1"/>
</dbReference>
<feature type="domain" description="Cell wall-active antibiotics response LiaF-like C-terminal" evidence="3">
    <location>
        <begin position="132"/>
        <end position="201"/>
    </location>
</feature>
<reference evidence="4" key="2">
    <citation type="journal article" date="2023" name="Int. J. Syst. Evol. Microbiol.">
        <title>Streptomyces marispadix sp. nov., isolated from marine beach sediment of the Northern Coast of Portugal.</title>
        <authorList>
            <person name="dos Santos J.D.N."/>
            <person name="Vitorino I.R."/>
            <person name="Kallscheuer N."/>
            <person name="Srivastava A."/>
            <person name="Krautwurst S."/>
            <person name="Marz M."/>
            <person name="Jogler C."/>
            <person name="Lobo Da Cunha A."/>
            <person name="Catita J."/>
            <person name="Goncalves H."/>
            <person name="Gonzalez I."/>
            <person name="Reyes F."/>
            <person name="Lage O.M."/>
        </authorList>
    </citation>
    <scope>NUCLEOTIDE SEQUENCE</scope>
    <source>
        <strain evidence="4">M600PL45_2</strain>
    </source>
</reference>
<organism evidence="4 5">
    <name type="scientific">Streptomyces marispadix</name>
    <dbReference type="NCBI Taxonomy" id="2922868"/>
    <lineage>
        <taxon>Bacteria</taxon>
        <taxon>Bacillati</taxon>
        <taxon>Actinomycetota</taxon>
        <taxon>Actinomycetes</taxon>
        <taxon>Kitasatosporales</taxon>
        <taxon>Streptomycetaceae</taxon>
        <taxon>Streptomyces</taxon>
    </lineage>
</organism>
<evidence type="ECO:0000313" key="4">
    <source>
        <dbReference type="EMBL" id="MCH6162334.1"/>
    </source>
</evidence>
<proteinExistence type="predicted"/>
<reference evidence="4" key="1">
    <citation type="submission" date="2022-03" db="EMBL/GenBank/DDBJ databases">
        <authorList>
            <person name="Santos J.D.N."/>
            <person name="Kallscheuer N."/>
            <person name="Jogler C."/>
            <person name="Lage O.M."/>
        </authorList>
    </citation>
    <scope>NUCLEOTIDE SEQUENCE</scope>
    <source>
        <strain evidence="4">M600PL45_2</strain>
    </source>
</reference>
<accession>A0ABS9T1C0</accession>
<feature type="domain" description="DUF1707" evidence="2">
    <location>
        <begin position="32"/>
        <end position="84"/>
    </location>
</feature>
<evidence type="ECO:0000256" key="1">
    <source>
        <dbReference type="SAM" id="MobiDB-lite"/>
    </source>
</evidence>
<dbReference type="Pfam" id="PF09922">
    <property type="entry name" value="LiaF-like_C"/>
    <property type="match status" value="1"/>
</dbReference>
<feature type="region of interest" description="Disordered" evidence="1">
    <location>
        <begin position="1"/>
        <end position="40"/>
    </location>
</feature>
<name>A0ABS9T1C0_9ACTN</name>
<dbReference type="Proteomes" id="UP001166784">
    <property type="component" value="Unassembled WGS sequence"/>
</dbReference>
<evidence type="ECO:0000313" key="5">
    <source>
        <dbReference type="Proteomes" id="UP001166784"/>
    </source>
</evidence>
<gene>
    <name evidence="4" type="ORF">MMA15_18670</name>
</gene>
<keyword evidence="5" id="KW-1185">Reference proteome</keyword>
<comment type="caution">
    <text evidence="4">The sequence shown here is derived from an EMBL/GenBank/DDBJ whole genome shotgun (WGS) entry which is preliminary data.</text>
</comment>
<sequence length="240" mass="25875">MTESPLEKKPGPAAGPETRPAVKDAEAAPVPVRASDADRDRVADILREALAEGRIDAEEHSERIDSVYQAKTLGELEPLVRDLPAGRTQQQAAHPVREAAPAGEWPETPATGGCSKDNLVAIFSGSTRKGRFRVPAKINAFACFGGVEIDLTEAVFERQHVQINATAIFGGIEIRVPENVTLRQKGAGIFGGFDVHTAESDDPHAPVVLVEGAAIFGGVEAKPKRGKRLRDLRHRMRKEL</sequence>
<dbReference type="RefSeq" id="WP_241061237.1">
    <property type="nucleotide sequence ID" value="NZ_JAKWJU010000002.1"/>
</dbReference>
<feature type="compositionally biased region" description="Basic and acidic residues" evidence="1">
    <location>
        <begin position="1"/>
        <end position="10"/>
    </location>
</feature>
<evidence type="ECO:0000259" key="3">
    <source>
        <dbReference type="Pfam" id="PF09922"/>
    </source>
</evidence>
<dbReference type="InterPro" id="IPR012551">
    <property type="entry name" value="DUF1707_SHOCT-like"/>
</dbReference>
<feature type="region of interest" description="Disordered" evidence="1">
    <location>
        <begin position="86"/>
        <end position="111"/>
    </location>
</feature>
<evidence type="ECO:0000259" key="2">
    <source>
        <dbReference type="Pfam" id="PF08044"/>
    </source>
</evidence>
<dbReference type="InterPro" id="IPR024425">
    <property type="entry name" value="LiaF-like_C"/>
</dbReference>
<dbReference type="PANTHER" id="PTHR40763">
    <property type="entry name" value="MEMBRANE PROTEIN-RELATED"/>
    <property type="match status" value="1"/>
</dbReference>
<dbReference type="Pfam" id="PF08044">
    <property type="entry name" value="DUF1707"/>
    <property type="match status" value="1"/>
</dbReference>
<protein>
    <submittedName>
        <fullName evidence="4">DUF1707 domain-containing protein</fullName>
    </submittedName>
</protein>
<dbReference type="EMBL" id="JAKWJU010000002">
    <property type="protein sequence ID" value="MCH6162334.1"/>
    <property type="molecule type" value="Genomic_DNA"/>
</dbReference>